<dbReference type="AlphaFoldDB" id="A0A844ZDI5"/>
<dbReference type="Proteomes" id="UP000433104">
    <property type="component" value="Unassembled WGS sequence"/>
</dbReference>
<dbReference type="Pfam" id="PF01381">
    <property type="entry name" value="HTH_3"/>
    <property type="match status" value="1"/>
</dbReference>
<dbReference type="GO" id="GO:0003677">
    <property type="term" value="F:DNA binding"/>
    <property type="evidence" value="ECO:0007669"/>
    <property type="project" value="InterPro"/>
</dbReference>
<name>A0A844ZDI5_9SPHN</name>
<evidence type="ECO:0000313" key="2">
    <source>
        <dbReference type="EMBL" id="MXO86601.1"/>
    </source>
</evidence>
<proteinExistence type="predicted"/>
<feature type="domain" description="HTH cro/C1-type" evidence="1">
    <location>
        <begin position="20"/>
        <end position="74"/>
    </location>
</feature>
<dbReference type="SMART" id="SM00530">
    <property type="entry name" value="HTH_XRE"/>
    <property type="match status" value="1"/>
</dbReference>
<comment type="caution">
    <text evidence="2">The sequence shown here is derived from an EMBL/GenBank/DDBJ whole genome shotgun (WGS) entry which is preliminary data.</text>
</comment>
<dbReference type="PROSITE" id="PS50943">
    <property type="entry name" value="HTH_CROC1"/>
    <property type="match status" value="1"/>
</dbReference>
<dbReference type="InterPro" id="IPR001387">
    <property type="entry name" value="Cro/C1-type_HTH"/>
</dbReference>
<protein>
    <submittedName>
        <fullName evidence="2">Helix-turn-helix domain-containing protein</fullName>
    </submittedName>
</protein>
<dbReference type="InterPro" id="IPR010982">
    <property type="entry name" value="Lambda_DNA-bd_dom_sf"/>
</dbReference>
<keyword evidence="3" id="KW-1185">Reference proteome</keyword>
<dbReference type="SUPFAM" id="SSF47413">
    <property type="entry name" value="lambda repressor-like DNA-binding domains"/>
    <property type="match status" value="1"/>
</dbReference>
<dbReference type="RefSeq" id="WP_160683851.1">
    <property type="nucleotide sequence ID" value="NZ_WTYW01000003.1"/>
</dbReference>
<dbReference type="CDD" id="cd00093">
    <property type="entry name" value="HTH_XRE"/>
    <property type="match status" value="1"/>
</dbReference>
<sequence length="145" mass="15867">MHKKGTFVQLINAAAIGGRMLETRKDHDLPQSKVAALLHISDRGYKNYETGKREIPLSVALAFCERFGISFSWLVTGTDCLHPDDVGVAVGELVSEIFAESSKRGLQLTPTQAGKIGAYIFKTCHTNRTSPNQEVAAVFELMGED</sequence>
<evidence type="ECO:0000313" key="3">
    <source>
        <dbReference type="Proteomes" id="UP000433104"/>
    </source>
</evidence>
<dbReference type="OrthoDB" id="7861047at2"/>
<accession>A0A844ZDI5</accession>
<dbReference type="Gene3D" id="1.10.260.40">
    <property type="entry name" value="lambda repressor-like DNA-binding domains"/>
    <property type="match status" value="1"/>
</dbReference>
<dbReference type="EMBL" id="WTYW01000003">
    <property type="protein sequence ID" value="MXO86601.1"/>
    <property type="molecule type" value="Genomic_DNA"/>
</dbReference>
<reference evidence="2 3" key="1">
    <citation type="submission" date="2019-12" db="EMBL/GenBank/DDBJ databases">
        <title>Genomic-based taxomic classification of the family Erythrobacteraceae.</title>
        <authorList>
            <person name="Xu L."/>
        </authorList>
    </citation>
    <scope>NUCLEOTIDE SEQUENCE [LARGE SCALE GENOMIC DNA]</scope>
    <source>
        <strain evidence="2 3">MCCC 1A09962</strain>
    </source>
</reference>
<organism evidence="2 3">
    <name type="scientific">Parapontixanthobacter aurantiacus</name>
    <dbReference type="NCBI Taxonomy" id="1463599"/>
    <lineage>
        <taxon>Bacteria</taxon>
        <taxon>Pseudomonadati</taxon>
        <taxon>Pseudomonadota</taxon>
        <taxon>Alphaproteobacteria</taxon>
        <taxon>Sphingomonadales</taxon>
        <taxon>Erythrobacteraceae</taxon>
        <taxon>Parapontixanthobacter</taxon>
    </lineage>
</organism>
<evidence type="ECO:0000259" key="1">
    <source>
        <dbReference type="PROSITE" id="PS50943"/>
    </source>
</evidence>
<gene>
    <name evidence="2" type="ORF">GRI38_11255</name>
</gene>